<evidence type="ECO:0000313" key="1">
    <source>
        <dbReference type="EMBL" id="GGL34789.1"/>
    </source>
</evidence>
<protein>
    <submittedName>
        <fullName evidence="1">Uncharacterized protein</fullName>
    </submittedName>
</protein>
<dbReference type="AlphaFoldDB" id="A0A830FAG4"/>
<reference evidence="1 2" key="1">
    <citation type="journal article" date="2019" name="Int. J. Syst. Evol. Microbiol.">
        <title>The Global Catalogue of Microorganisms (GCM) 10K type strain sequencing project: providing services to taxonomists for standard genome sequencing and annotation.</title>
        <authorList>
            <consortium name="The Broad Institute Genomics Platform"/>
            <consortium name="The Broad Institute Genome Sequencing Center for Infectious Disease"/>
            <person name="Wu L."/>
            <person name="Ma J."/>
        </authorList>
    </citation>
    <scope>NUCLEOTIDE SEQUENCE [LARGE SCALE GENOMIC DNA]</scope>
    <source>
        <strain evidence="1 2">JCM 19585</strain>
    </source>
</reference>
<sequence>MSKPDHGRRGSEESIHREYILGVRIVECGAGADADGPQYRFEAPEHRGRTFADPETAELYADVYFCTNGFEEAATGERGVPLEVIGAGRAVLAAYLLTQYDDVEWVASFFGRKPYRVHDYVEWVEGRAADIREGAEAEGVA</sequence>
<keyword evidence="2" id="KW-1185">Reference proteome</keyword>
<dbReference type="Proteomes" id="UP000628840">
    <property type="component" value="Unassembled WGS sequence"/>
</dbReference>
<evidence type="ECO:0000313" key="2">
    <source>
        <dbReference type="Proteomes" id="UP000628840"/>
    </source>
</evidence>
<dbReference type="RefSeq" id="WP_188882938.1">
    <property type="nucleotide sequence ID" value="NZ_BMPF01000002.1"/>
</dbReference>
<organism evidence="1 2">
    <name type="scientific">Halarchaeum grantii</name>
    <dbReference type="NCBI Taxonomy" id="1193105"/>
    <lineage>
        <taxon>Archaea</taxon>
        <taxon>Methanobacteriati</taxon>
        <taxon>Methanobacteriota</taxon>
        <taxon>Stenosarchaea group</taxon>
        <taxon>Halobacteria</taxon>
        <taxon>Halobacteriales</taxon>
        <taxon>Halobacteriaceae</taxon>
    </lineage>
</organism>
<dbReference type="OrthoDB" id="303910at2157"/>
<name>A0A830FAG4_9EURY</name>
<accession>A0A830FAG4</accession>
<comment type="caution">
    <text evidence="1">The sequence shown here is derived from an EMBL/GenBank/DDBJ whole genome shotgun (WGS) entry which is preliminary data.</text>
</comment>
<gene>
    <name evidence="1" type="ORF">GCM10009037_18020</name>
</gene>
<dbReference type="EMBL" id="BMPF01000002">
    <property type="protein sequence ID" value="GGL34789.1"/>
    <property type="molecule type" value="Genomic_DNA"/>
</dbReference>
<proteinExistence type="predicted"/>